<sequence>MTLEVTMSITATVDSENKKEFNYNEVTRKNIIDSTKGYEKLQVEKVDESGILCSLVDVGYLETMNLEDIYYLSKECTELPFQANRCQLKGLELFADDDVATQCVQAPDVVGQTALVYIEGRKVDPLIRKMTLEVTMSITATIDSENKKEFNLNEVTRKSIIDSTKGYDKLQDNAVKLAVITGAIEDNIIYCHMPDVIKRMEAFMETFKNVKGLPTESNNNISEDECLLVLTRIDGSVLDSLLIVPIQHMYVKVQLIDYGSPVKIMPILCEIPKESFSKSNSKKDTFYKSAYECKLLNASSSLNFPDKVRNWCEGKQIFFKVEKVPKYPSEYYQVDIFKQSRDGNLVSLRTHIEQD</sequence>
<accession>A0AA88IF42</accession>
<comment type="caution">
    <text evidence="2">The sequence shown here is derived from an EMBL/GenBank/DDBJ whole genome shotgun (WGS) entry which is preliminary data.</text>
</comment>
<dbReference type="Gene3D" id="2.40.50.90">
    <property type="match status" value="1"/>
</dbReference>
<dbReference type="InterPro" id="IPR035437">
    <property type="entry name" value="SNase_OB-fold_sf"/>
</dbReference>
<dbReference type="Proteomes" id="UP001187531">
    <property type="component" value="Unassembled WGS sequence"/>
</dbReference>
<organism evidence="2 3">
    <name type="scientific">Artemia franciscana</name>
    <name type="common">Brine shrimp</name>
    <name type="synonym">Artemia sanfranciscana</name>
    <dbReference type="NCBI Taxonomy" id="6661"/>
    <lineage>
        <taxon>Eukaryota</taxon>
        <taxon>Metazoa</taxon>
        <taxon>Ecdysozoa</taxon>
        <taxon>Arthropoda</taxon>
        <taxon>Crustacea</taxon>
        <taxon>Branchiopoda</taxon>
        <taxon>Anostraca</taxon>
        <taxon>Artemiidae</taxon>
        <taxon>Artemia</taxon>
    </lineage>
</organism>
<dbReference type="Gene3D" id="2.30.30.140">
    <property type="match status" value="1"/>
</dbReference>
<proteinExistence type="predicted"/>
<dbReference type="EMBL" id="JAVRJZ010000001">
    <property type="protein sequence ID" value="KAK2728033.1"/>
    <property type="molecule type" value="Genomic_DNA"/>
</dbReference>
<evidence type="ECO:0000313" key="2">
    <source>
        <dbReference type="EMBL" id="KAK2728033.1"/>
    </source>
</evidence>
<keyword evidence="3" id="KW-1185">Reference proteome</keyword>
<reference evidence="2" key="1">
    <citation type="submission" date="2023-07" db="EMBL/GenBank/DDBJ databases">
        <title>Chromosome-level genome assembly of Artemia franciscana.</title>
        <authorList>
            <person name="Jo E."/>
        </authorList>
    </citation>
    <scope>NUCLEOTIDE SEQUENCE</scope>
    <source>
        <tissue evidence="2">Whole body</tissue>
    </source>
</reference>
<evidence type="ECO:0000313" key="3">
    <source>
        <dbReference type="Proteomes" id="UP001187531"/>
    </source>
</evidence>
<protein>
    <recommendedName>
        <fullName evidence="1">Tudor domain-containing protein</fullName>
    </recommendedName>
</protein>
<dbReference type="SUPFAM" id="SSF63748">
    <property type="entry name" value="Tudor/PWWP/MBT"/>
    <property type="match status" value="1"/>
</dbReference>
<name>A0AA88IF42_ARTSF</name>
<feature type="non-terminal residue" evidence="2">
    <location>
        <position position="1"/>
    </location>
</feature>
<gene>
    <name evidence="2" type="ORF">QYM36_008493</name>
</gene>
<dbReference type="Pfam" id="PF00567">
    <property type="entry name" value="TUDOR"/>
    <property type="match status" value="1"/>
</dbReference>
<evidence type="ECO:0000259" key="1">
    <source>
        <dbReference type="Pfam" id="PF00567"/>
    </source>
</evidence>
<dbReference type="GO" id="GO:0005737">
    <property type="term" value="C:cytoplasm"/>
    <property type="evidence" value="ECO:0007669"/>
    <property type="project" value="UniProtKB-ARBA"/>
</dbReference>
<feature type="domain" description="Tudor" evidence="1">
    <location>
        <begin position="44"/>
        <end position="90"/>
    </location>
</feature>
<dbReference type="InterPro" id="IPR002999">
    <property type="entry name" value="Tudor"/>
</dbReference>
<dbReference type="AlphaFoldDB" id="A0AA88IF42"/>